<name>A0A1A9QCS3_9MOLU</name>
<dbReference type="InterPro" id="IPR002208">
    <property type="entry name" value="SecY/SEC61-alpha"/>
</dbReference>
<evidence type="ECO:0000256" key="10">
    <source>
        <dbReference type="RuleBase" id="RU004349"/>
    </source>
</evidence>
<dbReference type="RefSeq" id="WP_187150223.1">
    <property type="nucleotide sequence ID" value="NZ_LWUJ01000011.1"/>
</dbReference>
<dbReference type="Gene3D" id="1.10.3370.10">
    <property type="entry name" value="SecY subunit domain"/>
    <property type="match status" value="1"/>
</dbReference>
<dbReference type="GO" id="GO:0006605">
    <property type="term" value="P:protein targeting"/>
    <property type="evidence" value="ECO:0007669"/>
    <property type="project" value="UniProtKB-UniRule"/>
</dbReference>
<keyword evidence="12" id="KW-1185">Reference proteome</keyword>
<dbReference type="SUPFAM" id="SSF103491">
    <property type="entry name" value="Preprotein translocase SecY subunit"/>
    <property type="match status" value="1"/>
</dbReference>
<evidence type="ECO:0000313" key="11">
    <source>
        <dbReference type="EMBL" id="OAL10382.1"/>
    </source>
</evidence>
<feature type="transmembrane region" description="Helical" evidence="9">
    <location>
        <begin position="373"/>
        <end position="395"/>
    </location>
</feature>
<dbReference type="GO" id="GO:0005886">
    <property type="term" value="C:plasma membrane"/>
    <property type="evidence" value="ECO:0007669"/>
    <property type="project" value="UniProtKB-SubCell"/>
</dbReference>
<keyword evidence="5 9" id="KW-0653">Protein transport</keyword>
<feature type="transmembrane region" description="Helical" evidence="9">
    <location>
        <begin position="59"/>
        <end position="76"/>
    </location>
</feature>
<evidence type="ECO:0000256" key="6">
    <source>
        <dbReference type="ARBA" id="ARBA00022989"/>
    </source>
</evidence>
<keyword evidence="3 9" id="KW-0813">Transport</keyword>
<feature type="transmembrane region" description="Helical" evidence="9">
    <location>
        <begin position="176"/>
        <end position="197"/>
    </location>
</feature>
<keyword evidence="4 9" id="KW-0812">Transmembrane</keyword>
<feature type="transmembrane region" description="Helical" evidence="9">
    <location>
        <begin position="152"/>
        <end position="169"/>
    </location>
</feature>
<keyword evidence="6 9" id="KW-1133">Transmembrane helix</keyword>
<dbReference type="InterPro" id="IPR030659">
    <property type="entry name" value="SecY_CS"/>
</dbReference>
<protein>
    <recommendedName>
        <fullName evidence="9">Protein translocase subunit SecY</fullName>
    </recommendedName>
</protein>
<dbReference type="EMBL" id="LWUJ01000011">
    <property type="protein sequence ID" value="OAL10382.1"/>
    <property type="molecule type" value="Genomic_DNA"/>
</dbReference>
<evidence type="ECO:0000256" key="3">
    <source>
        <dbReference type="ARBA" id="ARBA00022448"/>
    </source>
</evidence>
<dbReference type="InterPro" id="IPR026593">
    <property type="entry name" value="SecY"/>
</dbReference>
<dbReference type="InterPro" id="IPR023201">
    <property type="entry name" value="SecY_dom_sf"/>
</dbReference>
<dbReference type="GO" id="GO:0043952">
    <property type="term" value="P:protein transport by the Sec complex"/>
    <property type="evidence" value="ECO:0007669"/>
    <property type="project" value="UniProtKB-UniRule"/>
</dbReference>
<reference evidence="12" key="1">
    <citation type="submission" date="2016-04" db="EMBL/GenBank/DDBJ databases">
        <authorList>
            <person name="Quiroz-Castaneda R.E."/>
            <person name="Martinez-Ocampo F."/>
        </authorList>
    </citation>
    <scope>NUCLEOTIDE SEQUENCE [LARGE SCALE GENOMIC DNA]</scope>
    <source>
        <strain evidence="12">INIFAP01</strain>
    </source>
</reference>
<evidence type="ECO:0000313" key="12">
    <source>
        <dbReference type="Proteomes" id="UP000077623"/>
    </source>
</evidence>
<feature type="transmembrane region" description="Helical" evidence="9">
    <location>
        <begin position="270"/>
        <end position="289"/>
    </location>
</feature>
<dbReference type="Proteomes" id="UP000077623">
    <property type="component" value="Unassembled WGS sequence"/>
</dbReference>
<comment type="caution">
    <text evidence="11">The sequence shown here is derived from an EMBL/GenBank/DDBJ whole genome shotgun (WGS) entry which is preliminary data.</text>
</comment>
<feature type="transmembrane region" description="Helical" evidence="9">
    <location>
        <begin position="401"/>
        <end position="422"/>
    </location>
</feature>
<accession>A0A1A9QCS3</accession>
<evidence type="ECO:0000256" key="5">
    <source>
        <dbReference type="ARBA" id="ARBA00022927"/>
    </source>
</evidence>
<comment type="subunit">
    <text evidence="9">Component of the Sec protein translocase complex. Heterotrimer consisting of SecY, SecE and SecG subunits. The heterotrimers can form oligomers, although 1 heterotrimer is thought to be able to translocate proteins. Interacts with the ribosome. Interacts with SecDF, and other proteins may be involved. Interacts with SecA.</text>
</comment>
<dbReference type="PIRSF" id="PIRSF004557">
    <property type="entry name" value="SecY"/>
    <property type="match status" value="1"/>
</dbReference>
<keyword evidence="8 9" id="KW-0472">Membrane</keyword>
<evidence type="ECO:0000256" key="8">
    <source>
        <dbReference type="ARBA" id="ARBA00023136"/>
    </source>
</evidence>
<evidence type="ECO:0000256" key="9">
    <source>
        <dbReference type="HAMAP-Rule" id="MF_01465"/>
    </source>
</evidence>
<gene>
    <name evidence="9" type="primary">secY</name>
    <name evidence="11" type="ORF">A6V39_03020</name>
</gene>
<dbReference type="AlphaFoldDB" id="A0A1A9QCS3"/>
<comment type="similarity">
    <text evidence="2 9 10">Belongs to the SecY/SEC61-alpha family.</text>
</comment>
<dbReference type="STRING" id="432608.A6V39_03020"/>
<evidence type="ECO:0000256" key="7">
    <source>
        <dbReference type="ARBA" id="ARBA00023010"/>
    </source>
</evidence>
<feature type="transmembrane region" description="Helical" evidence="9">
    <location>
        <begin position="217"/>
        <end position="240"/>
    </location>
</feature>
<dbReference type="PROSITE" id="PS00756">
    <property type="entry name" value="SECY_2"/>
    <property type="match status" value="1"/>
</dbReference>
<evidence type="ECO:0000256" key="2">
    <source>
        <dbReference type="ARBA" id="ARBA00005751"/>
    </source>
</evidence>
<dbReference type="PANTHER" id="PTHR10906">
    <property type="entry name" value="SECY/SEC61-ALPHA FAMILY MEMBER"/>
    <property type="match status" value="1"/>
</dbReference>
<evidence type="ECO:0000256" key="1">
    <source>
        <dbReference type="ARBA" id="ARBA00004141"/>
    </source>
</evidence>
<feature type="transmembrane region" description="Helical" evidence="9">
    <location>
        <begin position="309"/>
        <end position="332"/>
    </location>
</feature>
<sequence length="450" mass="49564">MIRDNKDTWVAIFSTLFILFAFQAGAHVTVPGIELKGVGEQGALSQLLNMLGGGGLRKISLFSTGISPYITAQIIIQMMSNDVIKHLAELRKGGERGRYKMELYTRLLTLPFAVMTALGTITLVSSSSSINFKTFAGESHSSFWNVPIGERILLVILFVSGTYISLFLADIISKRGLGNGITLIMMSGIISSLPENFSTAYNHLADDKTVLQEHKQFIAIFKFIIYLFFYFLILLLIVFINGSVRKIPIQQTGQGLILDKKKLSYLPIKLMPAGIIPVVFAGSLMVFPSALGELLRNYYPGLSTFTKTYLALTTPVGLTIYSFLIILFSFIYSHIQINIEEIVTNFSKSGRFIPGIRSGQHTFNHLKSVINRINCFGAPFLAFIAVLPSLLSMATGLPSNAALGGTGIIILVSGTIQILDSIKSNTITSRYKSKNLQLSSQISNRQVFLW</sequence>
<feature type="transmembrane region" description="Helical" evidence="9">
    <location>
        <begin position="107"/>
        <end position="132"/>
    </location>
</feature>
<keyword evidence="7 9" id="KW-0811">Translocation</keyword>
<dbReference type="NCBIfam" id="TIGR00967">
    <property type="entry name" value="3a0501s007"/>
    <property type="match status" value="1"/>
</dbReference>
<dbReference type="GO" id="GO:0065002">
    <property type="term" value="P:intracellular protein transmembrane transport"/>
    <property type="evidence" value="ECO:0007669"/>
    <property type="project" value="UniProtKB-UniRule"/>
</dbReference>
<comment type="subcellular location">
    <subcellularLocation>
        <location evidence="9">Cell membrane</location>
        <topology evidence="9">Multi-pass membrane protein</topology>
    </subcellularLocation>
    <subcellularLocation>
        <location evidence="1">Membrane</location>
        <topology evidence="1">Multi-pass membrane protein</topology>
    </subcellularLocation>
</comment>
<dbReference type="HAMAP" id="MF_01465">
    <property type="entry name" value="SecY"/>
    <property type="match status" value="1"/>
</dbReference>
<organism evidence="11 12">
    <name type="scientific">Candidatus Mycoplasma haematobovis</name>
    <dbReference type="NCBI Taxonomy" id="432608"/>
    <lineage>
        <taxon>Bacteria</taxon>
        <taxon>Bacillati</taxon>
        <taxon>Mycoplasmatota</taxon>
        <taxon>Mollicutes</taxon>
        <taxon>Mycoplasmataceae</taxon>
        <taxon>Mycoplasma</taxon>
    </lineage>
</organism>
<comment type="function">
    <text evidence="9">The central subunit of the protein translocation channel SecYEG. Consists of two halves formed by TMs 1-5 and 6-10. These two domains form a lateral gate at the front which open onto the bilayer between TMs 2 and 7, and are clamped together by SecE at the back. The channel is closed by both a pore ring composed of hydrophobic SecY resides and a short helix (helix 2A) on the extracellular side of the membrane which forms a plug. The plug probably moves laterally to allow the channel to open. The ring and the pore may move independently.</text>
</comment>
<evidence type="ECO:0000256" key="4">
    <source>
        <dbReference type="ARBA" id="ARBA00022692"/>
    </source>
</evidence>
<proteinExistence type="inferred from homology"/>
<keyword evidence="9" id="KW-1003">Cell membrane</keyword>
<dbReference type="Pfam" id="PF00344">
    <property type="entry name" value="SecY"/>
    <property type="match status" value="1"/>
</dbReference>
<comment type="caution">
    <text evidence="9">Lacks conserved residue(s) required for the propagation of feature annotation.</text>
</comment>
<dbReference type="PRINTS" id="PR00303">
    <property type="entry name" value="SECYTRNLCASE"/>
</dbReference>